<name>A0ACC0AFS2_CATRO</name>
<dbReference type="EMBL" id="CM044706">
    <property type="protein sequence ID" value="KAI5659039.1"/>
    <property type="molecule type" value="Genomic_DNA"/>
</dbReference>
<dbReference type="Proteomes" id="UP001060085">
    <property type="component" value="Linkage Group LG06"/>
</dbReference>
<evidence type="ECO:0000313" key="1">
    <source>
        <dbReference type="EMBL" id="KAI5659039.1"/>
    </source>
</evidence>
<accession>A0ACC0AFS2</accession>
<gene>
    <name evidence="1" type="ORF">M9H77_27832</name>
</gene>
<proteinExistence type="predicted"/>
<sequence length="176" mass="19959">MSGKLGDSSKIGKSNGSGSASSGSDSNPSPRGKGRSPRSSRSRGRGCSSGRSSLSTVVSPDSPPVPFPFKNAFLGFMYQFIQNWKNVVGDGNCGFRVVSNFLFGDENHWVEIRRRMSYDLRHRMYLVDGCPLPPLHVQWEYHRDMRVSGWVAPYRNRMADWVTRYSEMYPPQRHFM</sequence>
<keyword evidence="2" id="KW-1185">Reference proteome</keyword>
<comment type="caution">
    <text evidence="1">The sequence shown here is derived from an EMBL/GenBank/DDBJ whole genome shotgun (WGS) entry which is preliminary data.</text>
</comment>
<protein>
    <submittedName>
        <fullName evidence="1">Uncharacterized protein</fullName>
    </submittedName>
</protein>
<evidence type="ECO:0000313" key="2">
    <source>
        <dbReference type="Proteomes" id="UP001060085"/>
    </source>
</evidence>
<reference evidence="2" key="1">
    <citation type="journal article" date="2023" name="Nat. Plants">
        <title>Single-cell RNA sequencing provides a high-resolution roadmap for understanding the multicellular compartmentation of specialized metabolism.</title>
        <authorList>
            <person name="Sun S."/>
            <person name="Shen X."/>
            <person name="Li Y."/>
            <person name="Li Y."/>
            <person name="Wang S."/>
            <person name="Li R."/>
            <person name="Zhang H."/>
            <person name="Shen G."/>
            <person name="Guo B."/>
            <person name="Wei J."/>
            <person name="Xu J."/>
            <person name="St-Pierre B."/>
            <person name="Chen S."/>
            <person name="Sun C."/>
        </authorList>
    </citation>
    <scope>NUCLEOTIDE SEQUENCE [LARGE SCALE GENOMIC DNA]</scope>
</reference>
<organism evidence="1 2">
    <name type="scientific">Catharanthus roseus</name>
    <name type="common">Madagascar periwinkle</name>
    <name type="synonym">Vinca rosea</name>
    <dbReference type="NCBI Taxonomy" id="4058"/>
    <lineage>
        <taxon>Eukaryota</taxon>
        <taxon>Viridiplantae</taxon>
        <taxon>Streptophyta</taxon>
        <taxon>Embryophyta</taxon>
        <taxon>Tracheophyta</taxon>
        <taxon>Spermatophyta</taxon>
        <taxon>Magnoliopsida</taxon>
        <taxon>eudicotyledons</taxon>
        <taxon>Gunneridae</taxon>
        <taxon>Pentapetalae</taxon>
        <taxon>asterids</taxon>
        <taxon>lamiids</taxon>
        <taxon>Gentianales</taxon>
        <taxon>Apocynaceae</taxon>
        <taxon>Rauvolfioideae</taxon>
        <taxon>Vinceae</taxon>
        <taxon>Catharanthinae</taxon>
        <taxon>Catharanthus</taxon>
    </lineage>
</organism>